<feature type="domain" description="GH15-like" evidence="1">
    <location>
        <begin position="232"/>
        <end position="581"/>
    </location>
</feature>
<dbReference type="PANTHER" id="PTHR31616:SF0">
    <property type="entry name" value="GLUCAN 1,4-ALPHA-GLUCOSIDASE"/>
    <property type="match status" value="1"/>
</dbReference>
<dbReference type="RefSeq" id="WP_284305153.1">
    <property type="nucleotide sequence ID" value="NZ_BSUO01000001.1"/>
</dbReference>
<protein>
    <submittedName>
        <fullName evidence="3">Glucoamylase</fullName>
    </submittedName>
</protein>
<name>A0ABQ6IWE9_9MICO</name>
<dbReference type="Gene3D" id="1.50.10.10">
    <property type="match status" value="1"/>
</dbReference>
<dbReference type="EMBL" id="BSUO01000001">
    <property type="protein sequence ID" value="GMA41608.1"/>
    <property type="molecule type" value="Genomic_DNA"/>
</dbReference>
<organism evidence="3 4">
    <name type="scientific">Mobilicoccus caccae</name>
    <dbReference type="NCBI Taxonomy" id="1859295"/>
    <lineage>
        <taxon>Bacteria</taxon>
        <taxon>Bacillati</taxon>
        <taxon>Actinomycetota</taxon>
        <taxon>Actinomycetes</taxon>
        <taxon>Micrococcales</taxon>
        <taxon>Dermatophilaceae</taxon>
        <taxon>Mobilicoccus</taxon>
    </lineage>
</organism>
<keyword evidence="4" id="KW-1185">Reference proteome</keyword>
<dbReference type="Proteomes" id="UP001157126">
    <property type="component" value="Unassembled WGS sequence"/>
</dbReference>
<dbReference type="InterPro" id="IPR011613">
    <property type="entry name" value="GH15-like"/>
</dbReference>
<dbReference type="PANTHER" id="PTHR31616">
    <property type="entry name" value="TREHALASE"/>
    <property type="match status" value="1"/>
</dbReference>
<sequence>MNDNPTPIEGYAYIGDQRTGAMVSPGGSIDWLCLPTFDASAVFAAMIGTPEHGRWLLGPAGEATTTRRYLPGTLVLETLHETLSGTVRVTDFMPAARDRADVIRRVEGVSGEVEMRHEWTVRPWYGKRQPWMNLLDDEHGRRLTATAGPSRYELRAPHLPGVGGDTFTVTAGEVLDFDFTWQESHLPPCRHVDVDEALKTTMRESQEWLALSDYDGDYREAFDTSLMVLRHLTDADTGGIVAAPTASLPEEIGGGRNWDYRYCWLRDASLTIEALLSAGYQNAARLWRDWLVRAVAGDPTRMQIMYRVDGGHDLPERELDHLPGYRGSTPVHIGNGAVGQRQTDVLGEVMVALEMARDMGLAEDEHTWALQVALVDHLADNWEAEDNGIWEIRGPLHKFTHSRVMVWAAMDRAIRAAQKHDLPGDTARWRAVADTVRAEVLERGWNAERGSFRQHYDTDEVDASLLLIAAVGFLEPDDERFVGTVRAVEEDLLRDGLVLRYRTGSGIDGLAGDEHPFVICCFWLASAYARVGRHDDARALMDRLVGMRNEVGLYSEEVDGQGRFYGNMPQAFSHLGLITAALDLQQYAGGPGRAADSGDRS</sequence>
<comment type="caution">
    <text evidence="3">The sequence shown here is derived from an EMBL/GenBank/DDBJ whole genome shotgun (WGS) entry which is preliminary data.</text>
</comment>
<dbReference type="InterPro" id="IPR008928">
    <property type="entry name" value="6-hairpin_glycosidase_sf"/>
</dbReference>
<evidence type="ECO:0000313" key="4">
    <source>
        <dbReference type="Proteomes" id="UP001157126"/>
    </source>
</evidence>
<reference evidence="4" key="1">
    <citation type="journal article" date="2019" name="Int. J. Syst. Evol. Microbiol.">
        <title>The Global Catalogue of Microorganisms (GCM) 10K type strain sequencing project: providing services to taxonomists for standard genome sequencing and annotation.</title>
        <authorList>
            <consortium name="The Broad Institute Genomics Platform"/>
            <consortium name="The Broad Institute Genome Sequencing Center for Infectious Disease"/>
            <person name="Wu L."/>
            <person name="Ma J."/>
        </authorList>
    </citation>
    <scope>NUCLEOTIDE SEQUENCE [LARGE SCALE GENOMIC DNA]</scope>
    <source>
        <strain evidence="4">NBRC 113072</strain>
    </source>
</reference>
<dbReference type="Pfam" id="PF19291">
    <property type="entry name" value="TREH_N"/>
    <property type="match status" value="1"/>
</dbReference>
<feature type="domain" description="Trehalase-like N-terminal" evidence="2">
    <location>
        <begin position="3"/>
        <end position="157"/>
    </location>
</feature>
<dbReference type="InterPro" id="IPR012341">
    <property type="entry name" value="6hp_glycosidase-like_sf"/>
</dbReference>
<dbReference type="Pfam" id="PF00723">
    <property type="entry name" value="Glyco_hydro_15"/>
    <property type="match status" value="1"/>
</dbReference>
<dbReference type="SUPFAM" id="SSF48208">
    <property type="entry name" value="Six-hairpin glycosidases"/>
    <property type="match status" value="1"/>
</dbReference>
<evidence type="ECO:0000313" key="3">
    <source>
        <dbReference type="EMBL" id="GMA41608.1"/>
    </source>
</evidence>
<gene>
    <name evidence="3" type="ORF">GCM10025883_36530</name>
</gene>
<dbReference type="InterPro" id="IPR045582">
    <property type="entry name" value="Trehalase-like_N"/>
</dbReference>
<evidence type="ECO:0000259" key="1">
    <source>
        <dbReference type="Pfam" id="PF00723"/>
    </source>
</evidence>
<proteinExistence type="predicted"/>
<evidence type="ECO:0000259" key="2">
    <source>
        <dbReference type="Pfam" id="PF19291"/>
    </source>
</evidence>
<accession>A0ABQ6IWE9</accession>